<comment type="caution">
    <text evidence="14">The sequence shown here is derived from an EMBL/GenBank/DDBJ whole genome shotgun (WGS) entry which is preliminary data.</text>
</comment>
<feature type="transmembrane region" description="Helical" evidence="12">
    <location>
        <begin position="164"/>
        <end position="187"/>
    </location>
</feature>
<feature type="transmembrane region" description="Helical" evidence="12">
    <location>
        <begin position="27"/>
        <end position="53"/>
    </location>
</feature>
<feature type="transmembrane region" description="Helical" evidence="12">
    <location>
        <begin position="316"/>
        <end position="335"/>
    </location>
</feature>
<dbReference type="PANTHER" id="PTHR43528">
    <property type="entry name" value="ALPHA-KETOGLUTARATE PERMEASE"/>
    <property type="match status" value="1"/>
</dbReference>
<evidence type="ECO:0000259" key="13">
    <source>
        <dbReference type="PROSITE" id="PS50850"/>
    </source>
</evidence>
<name>A0A228HSL7_9BURK</name>
<evidence type="ECO:0000313" key="15">
    <source>
        <dbReference type="Proteomes" id="UP000214600"/>
    </source>
</evidence>
<dbReference type="AlphaFoldDB" id="A0A228HSL7"/>
<keyword evidence="8 12" id="KW-1133">Transmembrane helix</keyword>
<comment type="similarity">
    <text evidence="2">Belongs to the major facilitator superfamily. Metabolite:H+ Symporter (MHS) family (TC 2.A.1.6) family.</text>
</comment>
<keyword evidence="7" id="KW-0769">Symport</keyword>
<keyword evidence="6 12" id="KW-0812">Transmembrane</keyword>
<dbReference type="GO" id="GO:0015293">
    <property type="term" value="F:symporter activity"/>
    <property type="evidence" value="ECO:0007669"/>
    <property type="project" value="UniProtKB-KW"/>
</dbReference>
<feature type="transmembrane region" description="Helical" evidence="12">
    <location>
        <begin position="341"/>
        <end position="364"/>
    </location>
</feature>
<evidence type="ECO:0000256" key="2">
    <source>
        <dbReference type="ARBA" id="ARBA00008240"/>
    </source>
</evidence>
<dbReference type="PROSITE" id="PS50850">
    <property type="entry name" value="MFS"/>
    <property type="match status" value="1"/>
</dbReference>
<comment type="subcellular location">
    <subcellularLocation>
        <location evidence="1">Cell inner membrane</location>
        <topology evidence="1">Multi-pass membrane protein</topology>
    </subcellularLocation>
</comment>
<dbReference type="CDD" id="cd17367">
    <property type="entry name" value="MFS_KgtP"/>
    <property type="match status" value="1"/>
</dbReference>
<evidence type="ECO:0000256" key="7">
    <source>
        <dbReference type="ARBA" id="ARBA00022847"/>
    </source>
</evidence>
<comment type="function">
    <text evidence="10">Uptake of alpha-ketoglutarate across the boundary membrane with the concomitant import of a cation (symport system).</text>
</comment>
<evidence type="ECO:0000256" key="3">
    <source>
        <dbReference type="ARBA" id="ARBA00022448"/>
    </source>
</evidence>
<feature type="transmembrane region" description="Helical" evidence="12">
    <location>
        <begin position="371"/>
        <end position="389"/>
    </location>
</feature>
<feature type="transmembrane region" description="Helical" evidence="12">
    <location>
        <begin position="285"/>
        <end position="304"/>
    </location>
</feature>
<feature type="transmembrane region" description="Helical" evidence="12">
    <location>
        <begin position="409"/>
        <end position="427"/>
    </location>
</feature>
<keyword evidence="4" id="KW-1003">Cell membrane</keyword>
<keyword evidence="3" id="KW-0813">Transport</keyword>
<dbReference type="PROSITE" id="PS00217">
    <property type="entry name" value="SUGAR_TRANSPORT_2"/>
    <property type="match status" value="1"/>
</dbReference>
<evidence type="ECO:0000256" key="4">
    <source>
        <dbReference type="ARBA" id="ARBA00022475"/>
    </source>
</evidence>
<dbReference type="InterPro" id="IPR020846">
    <property type="entry name" value="MFS_dom"/>
</dbReference>
<sequence>MPVTTVADSANPLPSDTISARKPALKAILVACSGNVVEWFDFFAYAFTALYFAPAFFPAGDPTSQLLNTAGIFAAGFLMRPVGGWLFGRIADRRGRRKSMVISVLMMCFGSLMIAVLPTYAQIGAWSSLLLLLARLLQGLSVGGEYGTSATYLSEVATPGRRGFYGSFHYATIIAGQLLAVLVVAILQSLLTTDELRHWGWRVPFALGAVGAVVAMVVRRAMHESSSSAHRAHPLAGTIRGMLQHPRELLMVLGFTGGGSLLFYTTTSYMQKYMVNTAHMNPKTASSVMTGALFIFMCVQPLFGMLSDRIGRRPQMIAFSLFFIGATVPLMTVIGTNADPWKAFGLVLVSLLGMSLYTSISGLLKAELFPAGVRAMGVGLPYAIANAAFGGTAEYVALWLKSRGIESTFFWYVSAMSVVLLICSMCLRRAGEATHLDERK</sequence>
<evidence type="ECO:0000256" key="12">
    <source>
        <dbReference type="SAM" id="Phobius"/>
    </source>
</evidence>
<dbReference type="EMBL" id="NKFA01000038">
    <property type="protein sequence ID" value="OXI32899.1"/>
    <property type="molecule type" value="Genomic_DNA"/>
</dbReference>
<dbReference type="FunFam" id="1.20.1250.20:FF:000095">
    <property type="entry name" value="Alpha-ketoglutarate permease"/>
    <property type="match status" value="1"/>
</dbReference>
<dbReference type="InterPro" id="IPR036259">
    <property type="entry name" value="MFS_trans_sf"/>
</dbReference>
<reference evidence="14 15" key="2">
    <citation type="submission" date="2017-08" db="EMBL/GenBank/DDBJ databases">
        <title>WGS of novel Burkholderia cepaca complex species.</title>
        <authorList>
            <person name="Lipuma J."/>
            <person name="Spilker T."/>
        </authorList>
    </citation>
    <scope>NUCLEOTIDE SEQUENCE [LARGE SCALE GENOMIC DNA]</scope>
    <source>
        <strain evidence="14 15">AU17325</strain>
    </source>
</reference>
<dbReference type="Pfam" id="PF07690">
    <property type="entry name" value="MFS_1"/>
    <property type="match status" value="1"/>
</dbReference>
<dbReference type="InterPro" id="IPR005829">
    <property type="entry name" value="Sugar_transporter_CS"/>
</dbReference>
<evidence type="ECO:0000256" key="8">
    <source>
        <dbReference type="ARBA" id="ARBA00022989"/>
    </source>
</evidence>
<gene>
    <name evidence="14" type="ORF">CFB84_40555</name>
</gene>
<feature type="domain" description="Major facilitator superfamily (MFS) profile" evidence="13">
    <location>
        <begin position="27"/>
        <end position="432"/>
    </location>
</feature>
<evidence type="ECO:0000256" key="9">
    <source>
        <dbReference type="ARBA" id="ARBA00023136"/>
    </source>
</evidence>
<dbReference type="SUPFAM" id="SSF103473">
    <property type="entry name" value="MFS general substrate transporter"/>
    <property type="match status" value="1"/>
</dbReference>
<feature type="transmembrane region" description="Helical" evidence="12">
    <location>
        <begin position="99"/>
        <end position="117"/>
    </location>
</feature>
<dbReference type="NCBIfam" id="NF007710">
    <property type="entry name" value="PRK10406.1"/>
    <property type="match status" value="1"/>
</dbReference>
<evidence type="ECO:0000256" key="6">
    <source>
        <dbReference type="ARBA" id="ARBA00022692"/>
    </source>
</evidence>
<evidence type="ECO:0000313" key="14">
    <source>
        <dbReference type="EMBL" id="OXI32899.1"/>
    </source>
</evidence>
<dbReference type="Proteomes" id="UP000214600">
    <property type="component" value="Unassembled WGS sequence"/>
</dbReference>
<evidence type="ECO:0000256" key="10">
    <source>
        <dbReference type="ARBA" id="ARBA00058957"/>
    </source>
</evidence>
<proteinExistence type="inferred from homology"/>
<evidence type="ECO:0000256" key="5">
    <source>
        <dbReference type="ARBA" id="ARBA00022519"/>
    </source>
</evidence>
<dbReference type="GO" id="GO:0005886">
    <property type="term" value="C:plasma membrane"/>
    <property type="evidence" value="ECO:0007669"/>
    <property type="project" value="UniProtKB-SubCell"/>
</dbReference>
<organism evidence="14 15">
    <name type="scientific">Burkholderia aenigmatica</name>
    <dbReference type="NCBI Taxonomy" id="2015348"/>
    <lineage>
        <taxon>Bacteria</taxon>
        <taxon>Pseudomonadati</taxon>
        <taxon>Pseudomonadota</taxon>
        <taxon>Betaproteobacteria</taxon>
        <taxon>Burkholderiales</taxon>
        <taxon>Burkholderiaceae</taxon>
        <taxon>Burkholderia</taxon>
        <taxon>Burkholderia cepacia complex</taxon>
    </lineage>
</organism>
<keyword evidence="5" id="KW-0997">Cell inner membrane</keyword>
<evidence type="ECO:0000256" key="11">
    <source>
        <dbReference type="ARBA" id="ARBA00069296"/>
    </source>
</evidence>
<feature type="transmembrane region" description="Helical" evidence="12">
    <location>
        <begin position="199"/>
        <end position="218"/>
    </location>
</feature>
<accession>A0A228HSL7</accession>
<dbReference type="PANTHER" id="PTHR43528:SF1">
    <property type="entry name" value="ALPHA-KETOGLUTARATE PERMEASE"/>
    <property type="match status" value="1"/>
</dbReference>
<dbReference type="RefSeq" id="WP_089454546.1">
    <property type="nucleotide sequence ID" value="NZ_NKFA01000038.1"/>
</dbReference>
<reference evidence="15" key="1">
    <citation type="submission" date="2017-06" db="EMBL/GenBank/DDBJ databases">
        <authorList>
            <person name="LiPuma J."/>
            <person name="Spilker T."/>
        </authorList>
    </citation>
    <scope>NUCLEOTIDE SEQUENCE [LARGE SCALE GENOMIC DNA]</scope>
    <source>
        <strain evidence="15">AU17325</strain>
    </source>
</reference>
<protein>
    <recommendedName>
        <fullName evidence="11">Alpha-ketoglutarate permease</fullName>
    </recommendedName>
</protein>
<keyword evidence="9 12" id="KW-0472">Membrane</keyword>
<dbReference type="OrthoDB" id="6766492at2"/>
<feature type="transmembrane region" description="Helical" evidence="12">
    <location>
        <begin position="65"/>
        <end position="87"/>
    </location>
</feature>
<evidence type="ECO:0000256" key="1">
    <source>
        <dbReference type="ARBA" id="ARBA00004429"/>
    </source>
</evidence>
<dbReference type="InterPro" id="IPR011701">
    <property type="entry name" value="MFS"/>
</dbReference>
<feature type="transmembrane region" description="Helical" evidence="12">
    <location>
        <begin position="249"/>
        <end position="265"/>
    </location>
</feature>
<dbReference type="Gene3D" id="1.20.1250.20">
    <property type="entry name" value="MFS general substrate transporter like domains"/>
    <property type="match status" value="2"/>
</dbReference>
<dbReference type="InterPro" id="IPR051084">
    <property type="entry name" value="H+-coupled_symporters"/>
</dbReference>